<comment type="caution">
    <text evidence="7">The sequence shown here is derived from an EMBL/GenBank/DDBJ whole genome shotgun (WGS) entry which is preliminary data.</text>
</comment>
<gene>
    <name evidence="7" type="primary">nagA</name>
    <name evidence="6" type="ORF">ACFQBQ_00215</name>
    <name evidence="7" type="ORF">ACFQBQ_18575</name>
</gene>
<dbReference type="Proteomes" id="UP001596391">
    <property type="component" value="Unassembled WGS sequence"/>
</dbReference>
<dbReference type="PIRSF" id="PIRSF038994">
    <property type="entry name" value="NagA"/>
    <property type="match status" value="1"/>
</dbReference>
<dbReference type="NCBIfam" id="TIGR00221">
    <property type="entry name" value="nagA"/>
    <property type="match status" value="1"/>
</dbReference>
<sequence length="380" mass="40590">MPQIITARRLLTDAGFVDYPVITVDDNGLIAAIDVDRAQSSSDDTLTPSLFDVHTHGGVGKDVMTATPADFSELQRFYASHGVAHYLPTTVTDSIDTTLHALERIADNIERPTPANESKPVAIHLEGPFLSHAKRGVHPAHDLLPPTIKLFDRFQQAARGHIALVTVAPELPGAVEFIEYTRASGIRVSLGHTNATLAEAQAAIDAGAASATHTFNAMRPLDHREPGVVAAVLNSPELFAELIADGIHVHPEMMKLWWRSKGAKRALLVTDSMSATGMADGDYTLGGLAVTVENQTATLTDSRSTLAGSLLTLDRAVENLQHFIGVPLAEAVRAASTNPAAMLGRNNVVSVSIGAPAHLNRYNAEGRRIATYLHGHELTS</sequence>
<dbReference type="InterPro" id="IPR006680">
    <property type="entry name" value="Amidohydro-rel"/>
</dbReference>
<accession>A0ABW1ZF76</accession>
<dbReference type="SUPFAM" id="SSF51556">
    <property type="entry name" value="Metallo-dependent hydrolases"/>
    <property type="match status" value="1"/>
</dbReference>
<reference evidence="7" key="1">
    <citation type="journal article" date="2014" name="Int. J. Syst. Evol. Microbiol.">
        <title>Complete genome of a new Firmicutes species belonging to the dominant human colonic microbiota ('Ruminococcus bicirculans') reveals two chromosomes and a selective capacity to utilize plant glucans.</title>
        <authorList>
            <consortium name="NISC Comparative Sequencing Program"/>
            <person name="Wegmann U."/>
            <person name="Louis P."/>
            <person name="Goesmann A."/>
            <person name="Henrissat B."/>
            <person name="Duncan S.H."/>
            <person name="Flint H.J."/>
        </authorList>
    </citation>
    <scope>NUCLEOTIDE SEQUENCE</scope>
    <source>
        <strain evidence="7">NBRC 107139</strain>
    </source>
</reference>
<dbReference type="EMBL" id="JBHSWI010000001">
    <property type="protein sequence ID" value="MFC6647533.1"/>
    <property type="molecule type" value="Genomic_DNA"/>
</dbReference>
<dbReference type="InterPro" id="IPR003764">
    <property type="entry name" value="GlcNAc_6-P_deAcase"/>
</dbReference>
<dbReference type="PANTHER" id="PTHR11113:SF14">
    <property type="entry name" value="N-ACETYLGLUCOSAMINE-6-PHOSPHATE DEACETYLASE"/>
    <property type="match status" value="1"/>
</dbReference>
<dbReference type="Pfam" id="PF01979">
    <property type="entry name" value="Amidohydro_1"/>
    <property type="match status" value="1"/>
</dbReference>
<dbReference type="PANTHER" id="PTHR11113">
    <property type="entry name" value="N-ACETYLGLUCOSAMINE-6-PHOSPHATE DEACETYLASE"/>
    <property type="match status" value="1"/>
</dbReference>
<organism evidence="7 8">
    <name type="scientific">Granulicella cerasi</name>
    <dbReference type="NCBI Taxonomy" id="741063"/>
    <lineage>
        <taxon>Bacteria</taxon>
        <taxon>Pseudomonadati</taxon>
        <taxon>Acidobacteriota</taxon>
        <taxon>Terriglobia</taxon>
        <taxon>Terriglobales</taxon>
        <taxon>Acidobacteriaceae</taxon>
        <taxon>Granulicella</taxon>
    </lineage>
</organism>
<dbReference type="CDD" id="cd00854">
    <property type="entry name" value="NagA"/>
    <property type="match status" value="1"/>
</dbReference>
<dbReference type="InterPro" id="IPR032466">
    <property type="entry name" value="Metal_Hydrolase"/>
</dbReference>
<feature type="domain" description="Amidohydrolase-related" evidence="5">
    <location>
        <begin position="45"/>
        <end position="359"/>
    </location>
</feature>
<dbReference type="RefSeq" id="WP_263370573.1">
    <property type="nucleotide sequence ID" value="NZ_JAGSYD010000002.1"/>
</dbReference>
<dbReference type="GO" id="GO:0008448">
    <property type="term" value="F:N-acetylglucosamine-6-phosphate deacetylase activity"/>
    <property type="evidence" value="ECO:0007669"/>
    <property type="project" value="UniProtKB-EC"/>
</dbReference>
<keyword evidence="4" id="KW-0119">Carbohydrate metabolism</keyword>
<reference evidence="7" key="3">
    <citation type="submission" date="2024-09" db="EMBL/GenBank/DDBJ databases">
        <authorList>
            <person name="Sun Q."/>
            <person name="Mori K."/>
        </authorList>
    </citation>
    <scope>NUCLEOTIDE SEQUENCE</scope>
    <source>
        <strain evidence="7">NBRC 107139</strain>
    </source>
</reference>
<dbReference type="EC" id="3.5.1.25" evidence="7"/>
<evidence type="ECO:0000313" key="6">
    <source>
        <dbReference type="EMBL" id="MFC6644042.1"/>
    </source>
</evidence>
<keyword evidence="2" id="KW-0479">Metal-binding</keyword>
<evidence type="ECO:0000313" key="8">
    <source>
        <dbReference type="Proteomes" id="UP001596391"/>
    </source>
</evidence>
<evidence type="ECO:0000256" key="1">
    <source>
        <dbReference type="ARBA" id="ARBA00010716"/>
    </source>
</evidence>
<dbReference type="EMBL" id="JBHSWI010000001">
    <property type="protein sequence ID" value="MFC6644042.1"/>
    <property type="molecule type" value="Genomic_DNA"/>
</dbReference>
<keyword evidence="8" id="KW-1185">Reference proteome</keyword>
<comment type="similarity">
    <text evidence="1 4">Belongs to the metallo-dependent hydrolases superfamily. NagA family.</text>
</comment>
<evidence type="ECO:0000259" key="5">
    <source>
        <dbReference type="Pfam" id="PF01979"/>
    </source>
</evidence>
<evidence type="ECO:0000256" key="2">
    <source>
        <dbReference type="ARBA" id="ARBA00022723"/>
    </source>
</evidence>
<protein>
    <submittedName>
        <fullName evidence="7">N-acetylglucosamine-6-phosphate deacetylase</fullName>
        <ecNumber evidence="7">3.5.1.25</ecNumber>
    </submittedName>
</protein>
<reference evidence="8" key="2">
    <citation type="journal article" date="2019" name="Int. J. Syst. Evol. Microbiol.">
        <title>The Global Catalogue of Microorganisms (GCM) 10K type strain sequencing project: providing services to taxonomists for standard genome sequencing and annotation.</title>
        <authorList>
            <consortium name="The Broad Institute Genomics Platform"/>
            <consortium name="The Broad Institute Genome Sequencing Center for Infectious Disease"/>
            <person name="Wu L."/>
            <person name="Ma J."/>
        </authorList>
    </citation>
    <scope>NUCLEOTIDE SEQUENCE [LARGE SCALE GENOMIC DNA]</scope>
    <source>
        <strain evidence="8">CGMCC 1.16026</strain>
    </source>
</reference>
<proteinExistence type="inferred from homology"/>
<evidence type="ECO:0000256" key="4">
    <source>
        <dbReference type="PIRNR" id="PIRNR038994"/>
    </source>
</evidence>
<evidence type="ECO:0000256" key="3">
    <source>
        <dbReference type="ARBA" id="ARBA00022801"/>
    </source>
</evidence>
<name>A0ABW1ZF76_9BACT</name>
<evidence type="ECO:0000313" key="7">
    <source>
        <dbReference type="EMBL" id="MFC6647533.1"/>
    </source>
</evidence>
<dbReference type="Gene3D" id="3.20.20.140">
    <property type="entry name" value="Metal-dependent hydrolases"/>
    <property type="match status" value="1"/>
</dbReference>
<keyword evidence="3 4" id="KW-0378">Hydrolase</keyword>